<dbReference type="PROSITE" id="PS50927">
    <property type="entry name" value="BULB_LECTIN"/>
    <property type="match status" value="1"/>
</dbReference>
<evidence type="ECO:0000256" key="19">
    <source>
        <dbReference type="PIRNR" id="PIRNR000641"/>
    </source>
</evidence>
<evidence type="ECO:0000313" key="25">
    <source>
        <dbReference type="Proteomes" id="UP000825935"/>
    </source>
</evidence>
<dbReference type="InterPro" id="IPR000719">
    <property type="entry name" value="Prot_kinase_dom"/>
</dbReference>
<dbReference type="PROSITE" id="PS00107">
    <property type="entry name" value="PROTEIN_KINASE_ATP"/>
    <property type="match status" value="1"/>
</dbReference>
<evidence type="ECO:0000256" key="18">
    <source>
        <dbReference type="ARBA" id="ARBA00048679"/>
    </source>
</evidence>
<dbReference type="AlphaFoldDB" id="A0A8T2VG64"/>
<dbReference type="GO" id="GO:0004674">
    <property type="term" value="F:protein serine/threonine kinase activity"/>
    <property type="evidence" value="ECO:0007669"/>
    <property type="project" value="UniProtKB-KW"/>
</dbReference>
<dbReference type="InterPro" id="IPR036426">
    <property type="entry name" value="Bulb-type_lectin_dom_sf"/>
</dbReference>
<evidence type="ECO:0000256" key="6">
    <source>
        <dbReference type="ARBA" id="ARBA00022692"/>
    </source>
</evidence>
<dbReference type="SMART" id="SM00220">
    <property type="entry name" value="S_TKc"/>
    <property type="match status" value="1"/>
</dbReference>
<dbReference type="GO" id="GO:0030246">
    <property type="term" value="F:carbohydrate binding"/>
    <property type="evidence" value="ECO:0007669"/>
    <property type="project" value="UniProtKB-KW"/>
</dbReference>
<dbReference type="PIRSF" id="PIRSF000641">
    <property type="entry name" value="SRK"/>
    <property type="match status" value="1"/>
</dbReference>
<name>A0A8T2VG64_CERRI</name>
<evidence type="ECO:0000256" key="14">
    <source>
        <dbReference type="ARBA" id="ARBA00023157"/>
    </source>
</evidence>
<keyword evidence="14" id="KW-1015">Disulfide bond</keyword>
<dbReference type="InterPro" id="IPR051343">
    <property type="entry name" value="G-type_lectin_kinases/EP1-like"/>
</dbReference>
<dbReference type="InterPro" id="IPR011009">
    <property type="entry name" value="Kinase-like_dom_sf"/>
</dbReference>
<keyword evidence="5 19" id="KW-0808">Transferase</keyword>
<dbReference type="Gene3D" id="3.30.200.20">
    <property type="entry name" value="Phosphorylase Kinase, domain 1"/>
    <property type="match status" value="1"/>
</dbReference>
<dbReference type="GO" id="GO:0016020">
    <property type="term" value="C:membrane"/>
    <property type="evidence" value="ECO:0007669"/>
    <property type="project" value="UniProtKB-SubCell"/>
</dbReference>
<evidence type="ECO:0000256" key="21">
    <source>
        <dbReference type="SAM" id="Phobius"/>
    </source>
</evidence>
<comment type="catalytic activity">
    <reaction evidence="17 19">
        <text>L-threonyl-[protein] + ATP = O-phospho-L-threonyl-[protein] + ADP + H(+)</text>
        <dbReference type="Rhea" id="RHEA:46608"/>
        <dbReference type="Rhea" id="RHEA-COMP:11060"/>
        <dbReference type="Rhea" id="RHEA-COMP:11605"/>
        <dbReference type="ChEBI" id="CHEBI:15378"/>
        <dbReference type="ChEBI" id="CHEBI:30013"/>
        <dbReference type="ChEBI" id="CHEBI:30616"/>
        <dbReference type="ChEBI" id="CHEBI:61977"/>
        <dbReference type="ChEBI" id="CHEBI:456216"/>
        <dbReference type="EC" id="2.7.11.1"/>
    </reaction>
</comment>
<dbReference type="OMA" id="YFANEYM"/>
<dbReference type="InterPro" id="IPR008271">
    <property type="entry name" value="Ser/Thr_kinase_AS"/>
</dbReference>
<evidence type="ECO:0000256" key="5">
    <source>
        <dbReference type="ARBA" id="ARBA00022679"/>
    </source>
</evidence>
<feature type="transmembrane region" description="Helical" evidence="21">
    <location>
        <begin position="7"/>
        <end position="25"/>
    </location>
</feature>
<accession>A0A8T2VG64</accession>
<keyword evidence="12 21" id="KW-1133">Transmembrane helix</keyword>
<evidence type="ECO:0000256" key="9">
    <source>
        <dbReference type="ARBA" id="ARBA00022741"/>
    </source>
</evidence>
<evidence type="ECO:0000256" key="2">
    <source>
        <dbReference type="ARBA" id="ARBA00022527"/>
    </source>
</evidence>
<evidence type="ECO:0000256" key="11">
    <source>
        <dbReference type="ARBA" id="ARBA00022840"/>
    </source>
</evidence>
<evidence type="ECO:0000256" key="15">
    <source>
        <dbReference type="ARBA" id="ARBA00023170"/>
    </source>
</evidence>
<evidence type="ECO:0000256" key="7">
    <source>
        <dbReference type="ARBA" id="ARBA00022729"/>
    </source>
</evidence>
<keyword evidence="10 19" id="KW-0418">Kinase</keyword>
<dbReference type="EMBL" id="CM035406">
    <property type="protein sequence ID" value="KAH7447497.1"/>
    <property type="molecule type" value="Genomic_DNA"/>
</dbReference>
<keyword evidence="11 19" id="KW-0067">ATP-binding</keyword>
<evidence type="ECO:0000256" key="3">
    <source>
        <dbReference type="ARBA" id="ARBA00022536"/>
    </source>
</evidence>
<feature type="domain" description="Protein kinase" evidence="22">
    <location>
        <begin position="571"/>
        <end position="844"/>
    </location>
</feature>
<feature type="domain" description="Bulb-type lectin" evidence="23">
    <location>
        <begin position="44"/>
        <end position="188"/>
    </location>
</feature>
<keyword evidence="16" id="KW-0325">Glycoprotein</keyword>
<evidence type="ECO:0000256" key="17">
    <source>
        <dbReference type="ARBA" id="ARBA00047899"/>
    </source>
</evidence>
<keyword evidence="2 19" id="KW-0723">Serine/threonine-protein kinase</keyword>
<keyword evidence="3" id="KW-0245">EGF-like domain</keyword>
<dbReference type="Gene3D" id="1.10.510.10">
    <property type="entry name" value="Transferase(Phosphotransferase) domain 1"/>
    <property type="match status" value="1"/>
</dbReference>
<keyword evidence="15" id="KW-0675">Receptor</keyword>
<dbReference type="PROSITE" id="PS50011">
    <property type="entry name" value="PROTEIN_KINASE_DOM"/>
    <property type="match status" value="1"/>
</dbReference>
<comment type="similarity">
    <text evidence="19">Belongs to the protein kinase superfamily. Ser/Thr protein kinase family.</text>
</comment>
<keyword evidence="8" id="KW-0430">Lectin</keyword>
<dbReference type="EC" id="2.7.11.1" evidence="19"/>
<evidence type="ECO:0000256" key="10">
    <source>
        <dbReference type="ARBA" id="ARBA00022777"/>
    </source>
</evidence>
<dbReference type="FunFam" id="3.30.200.20:FF:000178">
    <property type="entry name" value="serine/threonine-protein kinase PBS1-like"/>
    <property type="match status" value="1"/>
</dbReference>
<dbReference type="GO" id="GO:0005524">
    <property type="term" value="F:ATP binding"/>
    <property type="evidence" value="ECO:0007669"/>
    <property type="project" value="UniProtKB-UniRule"/>
</dbReference>
<dbReference type="Proteomes" id="UP000825935">
    <property type="component" value="Chromosome 1"/>
</dbReference>
<dbReference type="Pfam" id="PF00069">
    <property type="entry name" value="Pkinase"/>
    <property type="match status" value="1"/>
</dbReference>
<evidence type="ECO:0000259" key="22">
    <source>
        <dbReference type="PROSITE" id="PS50011"/>
    </source>
</evidence>
<dbReference type="InterPro" id="IPR001480">
    <property type="entry name" value="Bulb-type_lectin_dom"/>
</dbReference>
<dbReference type="SUPFAM" id="SSF56112">
    <property type="entry name" value="Protein kinase-like (PK-like)"/>
    <property type="match status" value="1"/>
</dbReference>
<organism evidence="24 25">
    <name type="scientific">Ceratopteris richardii</name>
    <name type="common">Triangle waterfern</name>
    <dbReference type="NCBI Taxonomy" id="49495"/>
    <lineage>
        <taxon>Eukaryota</taxon>
        <taxon>Viridiplantae</taxon>
        <taxon>Streptophyta</taxon>
        <taxon>Embryophyta</taxon>
        <taxon>Tracheophyta</taxon>
        <taxon>Polypodiopsida</taxon>
        <taxon>Polypodiidae</taxon>
        <taxon>Polypodiales</taxon>
        <taxon>Pteridineae</taxon>
        <taxon>Pteridaceae</taxon>
        <taxon>Parkerioideae</taxon>
        <taxon>Ceratopteris</taxon>
    </lineage>
</organism>
<dbReference type="InterPro" id="IPR024171">
    <property type="entry name" value="SRK-like_kinase"/>
</dbReference>
<dbReference type="InterPro" id="IPR017441">
    <property type="entry name" value="Protein_kinase_ATP_BS"/>
</dbReference>
<comment type="subcellular location">
    <subcellularLocation>
        <location evidence="1">Membrane</location>
        <topology evidence="1">Single-pass type I membrane protein</topology>
    </subcellularLocation>
</comment>
<evidence type="ECO:0000256" key="16">
    <source>
        <dbReference type="ARBA" id="ARBA00023180"/>
    </source>
</evidence>
<evidence type="ECO:0000256" key="12">
    <source>
        <dbReference type="ARBA" id="ARBA00022989"/>
    </source>
</evidence>
<reference evidence="24" key="1">
    <citation type="submission" date="2021-08" db="EMBL/GenBank/DDBJ databases">
        <title>WGS assembly of Ceratopteris richardii.</title>
        <authorList>
            <person name="Marchant D.B."/>
            <person name="Chen G."/>
            <person name="Jenkins J."/>
            <person name="Shu S."/>
            <person name="Leebens-Mack J."/>
            <person name="Grimwood J."/>
            <person name="Schmutz J."/>
            <person name="Soltis P."/>
            <person name="Soltis D."/>
            <person name="Chen Z.-H."/>
        </authorList>
    </citation>
    <scope>NUCLEOTIDE SEQUENCE</scope>
    <source>
        <strain evidence="24">Whitten #5841</strain>
        <tissue evidence="24">Leaf</tissue>
    </source>
</reference>
<proteinExistence type="inferred from homology"/>
<dbReference type="PROSITE" id="PS00108">
    <property type="entry name" value="PROTEIN_KINASE_ST"/>
    <property type="match status" value="1"/>
</dbReference>
<keyword evidence="6 21" id="KW-0812">Transmembrane</keyword>
<keyword evidence="4" id="KW-0597">Phosphoprotein</keyword>
<evidence type="ECO:0000256" key="4">
    <source>
        <dbReference type="ARBA" id="ARBA00022553"/>
    </source>
</evidence>
<feature type="binding site" evidence="20">
    <location>
        <position position="599"/>
    </location>
    <ligand>
        <name>ATP</name>
        <dbReference type="ChEBI" id="CHEBI:30616"/>
    </ligand>
</feature>
<evidence type="ECO:0000256" key="13">
    <source>
        <dbReference type="ARBA" id="ARBA00023136"/>
    </source>
</evidence>
<comment type="catalytic activity">
    <reaction evidence="18 19">
        <text>L-seryl-[protein] + ATP = O-phospho-L-seryl-[protein] + ADP + H(+)</text>
        <dbReference type="Rhea" id="RHEA:17989"/>
        <dbReference type="Rhea" id="RHEA-COMP:9863"/>
        <dbReference type="Rhea" id="RHEA-COMP:11604"/>
        <dbReference type="ChEBI" id="CHEBI:15378"/>
        <dbReference type="ChEBI" id="CHEBI:29999"/>
        <dbReference type="ChEBI" id="CHEBI:30616"/>
        <dbReference type="ChEBI" id="CHEBI:83421"/>
        <dbReference type="ChEBI" id="CHEBI:456216"/>
        <dbReference type="EC" id="2.7.11.1"/>
    </reaction>
</comment>
<dbReference type="SMART" id="SM00108">
    <property type="entry name" value="B_lectin"/>
    <property type="match status" value="1"/>
</dbReference>
<evidence type="ECO:0000256" key="20">
    <source>
        <dbReference type="PROSITE-ProRule" id="PRU10141"/>
    </source>
</evidence>
<dbReference type="Gene3D" id="2.90.10.10">
    <property type="entry name" value="Bulb-type lectin domain"/>
    <property type="match status" value="1"/>
</dbReference>
<sequence length="896" mass="98201">MHDETVLQFPLSLACGIFIHLYLFLSTALAGHSISGAFRAYAGFNSSSQNSSISAGLMTPLLRSNNARFEWGWVTTSSSKYLLAIVYTPINDSNVATEGRSTGGQLVWIANRNHPVDKGATVELTRNGDLELQSNREVGDLAASTVPIWSAECSFQQSGCNGVTVILNEQGNLILLNATEHVVWQSFDHPSDTLLPGQVIATGTQVAASVSFNNVSEGRFSVVMEPGGLIMYASTPDGPLPYHVVGFSLVEENNTVESVLKPICASITTMAYSSGGGVLTFQQEPSVSSVPRSCKYGHPFTIPVGSNDNNTDVFFRLDPDGNFRTYVYRLHYGWGVDQEIFSGDLYCALPRICGQYGICSSHGSCSCPDPAAADGRADLFRPRSSSDPTTGCILSRPPSCSKNATANRLIELEGVNYFANDFTHQSRSSSAECKSSCASNCNCSVAFFQEHTLNCFHYQYVMTIQNVSDRSFRAFVKVGSINDPSSTSSSENTIGYKQWTQAHSSSLSRKTVMIIIIVSVIMAVFCVTSFALLVIKIRRRLADMHADDAFLGSLPGLPTRFSLKELNKATYGFSKKLGEGGFGSVYEGILSDGSRVAVKRLEGARQGQKEFHAEVAALASINHINLVRLRGFCTQKSQSLLVYDHVTHGSLDAWLFSDSKVLEWSSRYNIALDTARGLAFLHEESREHIVHLDIKPQNILLDDNFTAKLSDFGLSKLIERGQSDVVTNMRGTPGYVAPEWLLQATITSKSDVYSYGMVLLELVSGQKNVDLSRNNFWYFPAWAVIKVEEGKMQEIVDRRLGMTEMDEKDAERIIKLAMWCIQEDPTIRPCMTTVMRILEGHAEVEAAPSLLDFAMRIQSTGKINSSSISSSHDNFNKLSFGTFSSHLSASVVSAPR</sequence>
<dbReference type="CDD" id="cd14066">
    <property type="entry name" value="STKc_IRAK"/>
    <property type="match status" value="1"/>
</dbReference>
<gene>
    <name evidence="24" type="ORF">KP509_01G109100</name>
</gene>
<keyword evidence="7" id="KW-0732">Signal</keyword>
<evidence type="ECO:0000256" key="1">
    <source>
        <dbReference type="ARBA" id="ARBA00004479"/>
    </source>
</evidence>
<evidence type="ECO:0000313" key="24">
    <source>
        <dbReference type="EMBL" id="KAH7447497.1"/>
    </source>
</evidence>
<keyword evidence="9 19" id="KW-0547">Nucleotide-binding</keyword>
<keyword evidence="25" id="KW-1185">Reference proteome</keyword>
<dbReference type="Pfam" id="PF01453">
    <property type="entry name" value="B_lectin"/>
    <property type="match status" value="1"/>
</dbReference>
<feature type="transmembrane region" description="Helical" evidence="21">
    <location>
        <begin position="512"/>
        <end position="535"/>
    </location>
</feature>
<dbReference type="PANTHER" id="PTHR47976:SF115">
    <property type="entry name" value="RECEPTOR-LIKE SERINE_THREONINE-PROTEIN KINASE"/>
    <property type="match status" value="1"/>
</dbReference>
<keyword evidence="13 21" id="KW-0472">Membrane</keyword>
<dbReference type="SUPFAM" id="SSF51110">
    <property type="entry name" value="alpha-D-mannose-specific plant lectins"/>
    <property type="match status" value="1"/>
</dbReference>
<dbReference type="OrthoDB" id="1668230at2759"/>
<dbReference type="PANTHER" id="PTHR47976">
    <property type="entry name" value="G-TYPE LECTIN S-RECEPTOR-LIKE SERINE/THREONINE-PROTEIN KINASE SD2-5"/>
    <property type="match status" value="1"/>
</dbReference>
<comment type="caution">
    <text evidence="24">The sequence shown here is derived from an EMBL/GenBank/DDBJ whole genome shotgun (WGS) entry which is preliminary data.</text>
</comment>
<protein>
    <recommendedName>
        <fullName evidence="19">Receptor-like serine/threonine-protein kinase</fullName>
        <ecNumber evidence="19">2.7.11.1</ecNumber>
    </recommendedName>
</protein>
<dbReference type="FunFam" id="1.10.510.10:FF:000248">
    <property type="entry name" value="S-receptor-like kinase 5"/>
    <property type="match status" value="1"/>
</dbReference>
<evidence type="ECO:0000256" key="8">
    <source>
        <dbReference type="ARBA" id="ARBA00022734"/>
    </source>
</evidence>
<evidence type="ECO:0000259" key="23">
    <source>
        <dbReference type="PROSITE" id="PS50927"/>
    </source>
</evidence>